<name>A0A7S1PZ59_NEODS</name>
<feature type="signal peptide" evidence="1">
    <location>
        <begin position="1"/>
        <end position="24"/>
    </location>
</feature>
<keyword evidence="1" id="KW-0732">Signal</keyword>
<evidence type="ECO:0000313" key="2">
    <source>
        <dbReference type="EMBL" id="CAD9108652.1"/>
    </source>
</evidence>
<feature type="chain" id="PRO_5031175593" evidence="1">
    <location>
        <begin position="25"/>
        <end position="152"/>
    </location>
</feature>
<sequence>MTLNGSVVFSALLILAAAVGPAAAREIVIEHMYFDVRQKFHRGAIDASQTPPAGFVQDSAGAVLTPVTAKTKCKGAGCPELDGVAIRITGSKWTSLEAKTLYVEETAGWYMLWLNEERTVPMVPSDEEIARVFDSNERGYLGAKNAGIIVIR</sequence>
<proteinExistence type="predicted"/>
<dbReference type="AlphaFoldDB" id="A0A7S1PZ59"/>
<dbReference type="EMBL" id="HBGF01016781">
    <property type="protein sequence ID" value="CAD9108652.1"/>
    <property type="molecule type" value="Transcribed_RNA"/>
</dbReference>
<reference evidence="2" key="1">
    <citation type="submission" date="2021-01" db="EMBL/GenBank/DDBJ databases">
        <authorList>
            <person name="Corre E."/>
            <person name="Pelletier E."/>
            <person name="Niang G."/>
            <person name="Scheremetjew M."/>
            <person name="Finn R."/>
            <person name="Kale V."/>
            <person name="Holt S."/>
            <person name="Cochrane G."/>
            <person name="Meng A."/>
            <person name="Brown T."/>
            <person name="Cohen L."/>
        </authorList>
    </citation>
    <scope>NUCLEOTIDE SEQUENCE</scope>
    <source>
        <strain evidence="2">CCAP 1951/1</strain>
    </source>
</reference>
<accession>A0A7S1PZ59</accession>
<organism evidence="2">
    <name type="scientific">Neobodo designis</name>
    <name type="common">Flagellated protozoan</name>
    <name type="synonym">Bodo designis</name>
    <dbReference type="NCBI Taxonomy" id="312471"/>
    <lineage>
        <taxon>Eukaryota</taxon>
        <taxon>Discoba</taxon>
        <taxon>Euglenozoa</taxon>
        <taxon>Kinetoplastea</taxon>
        <taxon>Metakinetoplastina</taxon>
        <taxon>Neobodonida</taxon>
        <taxon>Neobodo</taxon>
    </lineage>
</organism>
<evidence type="ECO:0000256" key="1">
    <source>
        <dbReference type="SAM" id="SignalP"/>
    </source>
</evidence>
<protein>
    <submittedName>
        <fullName evidence="2">Uncharacterized protein</fullName>
    </submittedName>
</protein>
<gene>
    <name evidence="2" type="ORF">NDES1114_LOCUS11036</name>
</gene>